<keyword evidence="4 6" id="KW-0143">Chaperone</keyword>
<dbReference type="EMBL" id="CP110232">
    <property type="protein sequence ID" value="WEG73329.1"/>
    <property type="molecule type" value="Genomic_DNA"/>
</dbReference>
<evidence type="ECO:0000256" key="2">
    <source>
        <dbReference type="ARBA" id="ARBA00022884"/>
    </source>
</evidence>
<dbReference type="PANTHER" id="PTHR35800:SF1">
    <property type="entry name" value="RNA-BINDING PROTEIN KHPB"/>
    <property type="match status" value="1"/>
</dbReference>
<dbReference type="SUPFAM" id="SSF82708">
    <property type="entry name" value="R3H domain"/>
    <property type="match status" value="1"/>
</dbReference>
<dbReference type="Pfam" id="PF13083">
    <property type="entry name" value="KH_KhpA-B"/>
    <property type="match status" value="1"/>
</dbReference>
<dbReference type="InterPro" id="IPR034079">
    <property type="entry name" value="R3H_KhpB"/>
</dbReference>
<protein>
    <recommendedName>
        <fullName evidence="6">RNA-binding protein KhpB</fullName>
    </recommendedName>
    <alternativeName>
        <fullName evidence="6">RNA-binding protein EloR</fullName>
    </alternativeName>
</protein>
<dbReference type="NCBIfam" id="NF041568">
    <property type="entry name" value="Jag_EloR"/>
    <property type="match status" value="1"/>
</dbReference>
<evidence type="ECO:0000259" key="8">
    <source>
        <dbReference type="PROSITE" id="PS51061"/>
    </source>
</evidence>
<dbReference type="GO" id="GO:0005737">
    <property type="term" value="C:cytoplasm"/>
    <property type="evidence" value="ECO:0007669"/>
    <property type="project" value="UniProtKB-SubCell"/>
</dbReference>
<comment type="similarity">
    <text evidence="6">Belongs to the KhpB RNA-binding protein family.</text>
</comment>
<dbReference type="InterPro" id="IPR004044">
    <property type="entry name" value="KH_dom_type_2"/>
</dbReference>
<evidence type="ECO:0000313" key="9">
    <source>
        <dbReference type="EMBL" id="WEG73329.1"/>
    </source>
</evidence>
<evidence type="ECO:0000256" key="5">
    <source>
        <dbReference type="ARBA" id="ARBA00023316"/>
    </source>
</evidence>
<reference evidence="9" key="1">
    <citation type="submission" date="2022-10" db="EMBL/GenBank/DDBJ databases">
        <title>Vagococcus sp. isolated from poultry meat.</title>
        <authorList>
            <person name="Johansson P."/>
            <person name="Bjorkroth J."/>
        </authorList>
    </citation>
    <scope>NUCLEOTIDE SEQUENCE</scope>
    <source>
        <strain evidence="9">STAA11</strain>
    </source>
</reference>
<dbReference type="GO" id="GO:0009252">
    <property type="term" value="P:peptidoglycan biosynthetic process"/>
    <property type="evidence" value="ECO:0007669"/>
    <property type="project" value="UniProtKB-UniRule"/>
</dbReference>
<organism evidence="9 10">
    <name type="scientific">Vagococcus intermedius</name>
    <dbReference type="NCBI Taxonomy" id="2991418"/>
    <lineage>
        <taxon>Bacteria</taxon>
        <taxon>Bacillati</taxon>
        <taxon>Bacillota</taxon>
        <taxon>Bacilli</taxon>
        <taxon>Lactobacillales</taxon>
        <taxon>Enterococcaceae</taxon>
        <taxon>Vagococcus</taxon>
    </lineage>
</organism>
<dbReference type="InterPro" id="IPR038008">
    <property type="entry name" value="Jag_KH"/>
</dbReference>
<comment type="subunit">
    <text evidence="6">Forms a complex with KhpA.</text>
</comment>
<comment type="subcellular location">
    <subcellularLocation>
        <location evidence="6">Cytoplasm</location>
    </subcellularLocation>
</comment>
<feature type="domain" description="R3H" evidence="8">
    <location>
        <begin position="177"/>
        <end position="243"/>
    </location>
</feature>
<dbReference type="GO" id="GO:0003723">
    <property type="term" value="F:RNA binding"/>
    <property type="evidence" value="ECO:0007669"/>
    <property type="project" value="UniProtKB-UniRule"/>
</dbReference>
<dbReference type="SMART" id="SM00393">
    <property type="entry name" value="R3H"/>
    <property type="match status" value="1"/>
</dbReference>
<dbReference type="AlphaFoldDB" id="A0AAF0CUR4"/>
<comment type="function">
    <text evidence="6">A probable RNA chaperone. Forms a complex with KhpA which binds to cellular RNA and controls its expression. Plays a role in peptidoglycan (PG) homeostasis and cell length regulation.</text>
</comment>
<evidence type="ECO:0000313" key="10">
    <source>
        <dbReference type="Proteomes" id="UP001179647"/>
    </source>
</evidence>
<dbReference type="GO" id="GO:0008360">
    <property type="term" value="P:regulation of cell shape"/>
    <property type="evidence" value="ECO:0007669"/>
    <property type="project" value="UniProtKB-KW"/>
</dbReference>
<dbReference type="RefSeq" id="WP_275469132.1">
    <property type="nucleotide sequence ID" value="NZ_CP110232.1"/>
</dbReference>
<keyword evidence="10" id="KW-1185">Reference proteome</keyword>
<feature type="domain" description="KH type-2" evidence="7">
    <location>
        <begin position="101"/>
        <end position="176"/>
    </location>
</feature>
<dbReference type="Gene3D" id="3.30.300.20">
    <property type="match status" value="1"/>
</dbReference>
<keyword evidence="5 6" id="KW-0961">Cell wall biogenesis/degradation</keyword>
<keyword evidence="2 6" id="KW-0694">RNA-binding</keyword>
<dbReference type="InterPro" id="IPR015946">
    <property type="entry name" value="KH_dom-like_a/b"/>
</dbReference>
<dbReference type="Pfam" id="PF14804">
    <property type="entry name" value="Jag_N"/>
    <property type="match status" value="1"/>
</dbReference>
<keyword evidence="3 6" id="KW-0133">Cell shape</keyword>
<name>A0AAF0CUR4_9ENTE</name>
<evidence type="ECO:0000256" key="3">
    <source>
        <dbReference type="ARBA" id="ARBA00022960"/>
    </source>
</evidence>
<evidence type="ECO:0000256" key="1">
    <source>
        <dbReference type="ARBA" id="ARBA00022490"/>
    </source>
</evidence>
<evidence type="ECO:0000256" key="4">
    <source>
        <dbReference type="ARBA" id="ARBA00023186"/>
    </source>
</evidence>
<comment type="caution">
    <text evidence="6">Lacks conserved residue(s) required for the propagation of feature annotation.</text>
</comment>
<dbReference type="InterPro" id="IPR036867">
    <property type="entry name" value="R3H_dom_sf"/>
</dbReference>
<dbReference type="CDD" id="cd02414">
    <property type="entry name" value="KH-II_Jag"/>
    <property type="match status" value="1"/>
</dbReference>
<proteinExistence type="inferred from homology"/>
<evidence type="ECO:0000256" key="6">
    <source>
        <dbReference type="HAMAP-Rule" id="MF_00867"/>
    </source>
</evidence>
<dbReference type="PROSITE" id="PS50823">
    <property type="entry name" value="KH_TYPE_2"/>
    <property type="match status" value="1"/>
</dbReference>
<comment type="domain">
    <text evidence="6">Has an N-terminal Jag-N domain and 2 RNA-binding domains (KH and R3H).</text>
</comment>
<dbReference type="PROSITE" id="PS51061">
    <property type="entry name" value="R3H"/>
    <property type="match status" value="1"/>
</dbReference>
<dbReference type="InterPro" id="IPR032782">
    <property type="entry name" value="KhpB_N"/>
</dbReference>
<dbReference type="SMART" id="SM01245">
    <property type="entry name" value="Jag_N"/>
    <property type="match status" value="1"/>
</dbReference>
<dbReference type="Proteomes" id="UP001179647">
    <property type="component" value="Chromosome"/>
</dbReference>
<evidence type="ECO:0000259" key="7">
    <source>
        <dbReference type="PROSITE" id="PS50823"/>
    </source>
</evidence>
<dbReference type="Pfam" id="PF01424">
    <property type="entry name" value="R3H"/>
    <property type="match status" value="1"/>
</dbReference>
<dbReference type="HAMAP" id="MF_00867">
    <property type="entry name" value="KhpB"/>
    <property type="match status" value="1"/>
</dbReference>
<keyword evidence="1 6" id="KW-0963">Cytoplasm</keyword>
<dbReference type="CDD" id="cd02644">
    <property type="entry name" value="R3H_jag"/>
    <property type="match status" value="1"/>
</dbReference>
<accession>A0AAF0CUR4</accession>
<dbReference type="PANTHER" id="PTHR35800">
    <property type="entry name" value="PROTEIN JAG"/>
    <property type="match status" value="1"/>
</dbReference>
<dbReference type="InterPro" id="IPR039247">
    <property type="entry name" value="KhpB"/>
</dbReference>
<dbReference type="GO" id="GO:0071555">
    <property type="term" value="P:cell wall organization"/>
    <property type="evidence" value="ECO:0007669"/>
    <property type="project" value="UniProtKB-KW"/>
</dbReference>
<dbReference type="InterPro" id="IPR001374">
    <property type="entry name" value="R3H_dom"/>
</dbReference>
<gene>
    <name evidence="6" type="primary">khpB</name>
    <name evidence="6" type="synonym">eloR</name>
    <name evidence="9" type="ORF">OL234_10465</name>
</gene>
<dbReference type="InterPro" id="IPR038247">
    <property type="entry name" value="Jag_N_dom_sf"/>
</dbReference>
<dbReference type="KEGG" id="vie:OL234_10465"/>
<dbReference type="Gene3D" id="3.30.1370.50">
    <property type="entry name" value="R3H-like domain"/>
    <property type="match status" value="1"/>
</dbReference>
<sequence length="245" mass="27679">MPKYEGLTVDEAIQKGLSHLMLSENQVEITIISEEKKGFLGFGKKEASVNISPLEENNMTSEVTRDQEITQKPLLEKEKNEQGSGELVAVGAIDEQAIRQLETYLTTITKEMGVPAVVTFDRIGNSITYKLESDKPGMLIGKHGKLLNAIQYLAQVYIHRMAESKLTVIINVGDYRERRESALQRLAFDTAKTVKKTKRPVFLDPMPSFERKKIHAILAKDKAIKTHSEGDEPFRYLVVEYVKIL</sequence>
<dbReference type="Gene3D" id="3.30.30.80">
    <property type="entry name" value="probable RNA-binding protein from clostridium symbiosum atcc 14940"/>
    <property type="match status" value="1"/>
</dbReference>